<reference evidence="1 2" key="1">
    <citation type="submission" date="2021-07" db="EMBL/GenBank/DDBJ databases">
        <authorList>
            <person name="Palmer J.M."/>
        </authorList>
    </citation>
    <scope>NUCLEOTIDE SEQUENCE [LARGE SCALE GENOMIC DNA]</scope>
    <source>
        <strain evidence="1 2">AT_MEX2019</strain>
        <tissue evidence="1">Muscle</tissue>
    </source>
</reference>
<name>A0ABU7BYF1_9TELE</name>
<evidence type="ECO:0000313" key="1">
    <source>
        <dbReference type="EMBL" id="MED6255349.1"/>
    </source>
</evidence>
<evidence type="ECO:0000313" key="2">
    <source>
        <dbReference type="Proteomes" id="UP001345963"/>
    </source>
</evidence>
<protein>
    <submittedName>
        <fullName evidence="1">Uncharacterized protein</fullName>
    </submittedName>
</protein>
<comment type="caution">
    <text evidence="1">The sequence shown here is derived from an EMBL/GenBank/DDBJ whole genome shotgun (WGS) entry which is preliminary data.</text>
</comment>
<keyword evidence="2" id="KW-1185">Reference proteome</keyword>
<proteinExistence type="predicted"/>
<dbReference type="Proteomes" id="UP001345963">
    <property type="component" value="Unassembled WGS sequence"/>
</dbReference>
<organism evidence="1 2">
    <name type="scientific">Ataeniobius toweri</name>
    <dbReference type="NCBI Taxonomy" id="208326"/>
    <lineage>
        <taxon>Eukaryota</taxon>
        <taxon>Metazoa</taxon>
        <taxon>Chordata</taxon>
        <taxon>Craniata</taxon>
        <taxon>Vertebrata</taxon>
        <taxon>Euteleostomi</taxon>
        <taxon>Actinopterygii</taxon>
        <taxon>Neopterygii</taxon>
        <taxon>Teleostei</taxon>
        <taxon>Neoteleostei</taxon>
        <taxon>Acanthomorphata</taxon>
        <taxon>Ovalentaria</taxon>
        <taxon>Atherinomorphae</taxon>
        <taxon>Cyprinodontiformes</taxon>
        <taxon>Goodeidae</taxon>
        <taxon>Ataeniobius</taxon>
    </lineage>
</organism>
<sequence>MFLGCRRKPDWPEKTHACMETTSKIHPDKSQAGCQTQDPVAARQQCYQLCHLAALDYKVKVTNTNECMYIINKNLEMCHASVFRPLYSNSPKSPVQSIGK</sequence>
<dbReference type="EMBL" id="JAHUTI010070841">
    <property type="protein sequence ID" value="MED6255349.1"/>
    <property type="molecule type" value="Genomic_DNA"/>
</dbReference>
<gene>
    <name evidence="1" type="ORF">ATANTOWER_008388</name>
</gene>
<accession>A0ABU7BYF1</accession>